<keyword evidence="3" id="KW-1185">Reference proteome</keyword>
<feature type="region of interest" description="Disordered" evidence="1">
    <location>
        <begin position="1"/>
        <end position="47"/>
    </location>
</feature>
<dbReference type="EMBL" id="SPHZ02000011">
    <property type="protein sequence ID" value="KAF0890776.1"/>
    <property type="molecule type" value="Genomic_DNA"/>
</dbReference>
<protein>
    <submittedName>
        <fullName evidence="2">Uncharacterized protein</fullName>
    </submittedName>
</protein>
<reference evidence="2 3" key="1">
    <citation type="submission" date="2019-11" db="EMBL/GenBank/DDBJ databases">
        <title>Whole genome sequence of Oryza granulata.</title>
        <authorList>
            <person name="Li W."/>
        </authorList>
    </citation>
    <scope>NUCLEOTIDE SEQUENCE [LARGE SCALE GENOMIC DNA]</scope>
    <source>
        <strain evidence="3">cv. Menghai</strain>
        <tissue evidence="2">Leaf</tissue>
    </source>
</reference>
<accession>A0A6G1BSD5</accession>
<evidence type="ECO:0000256" key="1">
    <source>
        <dbReference type="SAM" id="MobiDB-lite"/>
    </source>
</evidence>
<gene>
    <name evidence="2" type="ORF">E2562_004263</name>
</gene>
<proteinExistence type="predicted"/>
<feature type="compositionally biased region" description="Polar residues" evidence="1">
    <location>
        <begin position="32"/>
        <end position="41"/>
    </location>
</feature>
<name>A0A6G1BSD5_9ORYZ</name>
<comment type="caution">
    <text evidence="2">The sequence shown here is derived from an EMBL/GenBank/DDBJ whole genome shotgun (WGS) entry which is preliminary data.</text>
</comment>
<organism evidence="2 3">
    <name type="scientific">Oryza meyeriana var. granulata</name>
    <dbReference type="NCBI Taxonomy" id="110450"/>
    <lineage>
        <taxon>Eukaryota</taxon>
        <taxon>Viridiplantae</taxon>
        <taxon>Streptophyta</taxon>
        <taxon>Embryophyta</taxon>
        <taxon>Tracheophyta</taxon>
        <taxon>Spermatophyta</taxon>
        <taxon>Magnoliopsida</taxon>
        <taxon>Liliopsida</taxon>
        <taxon>Poales</taxon>
        <taxon>Poaceae</taxon>
        <taxon>BOP clade</taxon>
        <taxon>Oryzoideae</taxon>
        <taxon>Oryzeae</taxon>
        <taxon>Oryzinae</taxon>
        <taxon>Oryza</taxon>
        <taxon>Oryza meyeriana</taxon>
    </lineage>
</organism>
<evidence type="ECO:0000313" key="2">
    <source>
        <dbReference type="EMBL" id="KAF0890776.1"/>
    </source>
</evidence>
<dbReference type="AlphaFoldDB" id="A0A6G1BSD5"/>
<feature type="non-terminal residue" evidence="2">
    <location>
        <position position="79"/>
    </location>
</feature>
<dbReference type="Proteomes" id="UP000479710">
    <property type="component" value="Unassembled WGS sequence"/>
</dbReference>
<sequence>MAVGSDDSVHSGGQHRFRRHGDGEDSGMFTMHSRTIANPSPLSRLRHRDRIASTPPCHRDLISTAGIGSTPLLYKGNMN</sequence>
<evidence type="ECO:0000313" key="3">
    <source>
        <dbReference type="Proteomes" id="UP000479710"/>
    </source>
</evidence>